<dbReference type="InterPro" id="IPR050286">
    <property type="entry name" value="G_neg_Bact_CarbUptk_Porin"/>
</dbReference>
<dbReference type="PANTHER" id="PTHR38762">
    <property type="entry name" value="CRYPTIC OUTER MEMBRANE PORIN BGLH-RELATED"/>
    <property type="match status" value="1"/>
</dbReference>
<accession>A0ABN5F6D7</accession>
<evidence type="ECO:0000256" key="8">
    <source>
        <dbReference type="ARBA" id="ARBA00023136"/>
    </source>
</evidence>
<dbReference type="Proteomes" id="UP000232721">
    <property type="component" value="Chromosome"/>
</dbReference>
<evidence type="ECO:0000313" key="11">
    <source>
        <dbReference type="EMBL" id="AUC23062.1"/>
    </source>
</evidence>
<keyword evidence="3" id="KW-0813">Transport</keyword>
<keyword evidence="7" id="KW-0626">Porin</keyword>
<dbReference type="Gene3D" id="2.40.170.10">
    <property type="entry name" value="Porin, LamB type"/>
    <property type="match status" value="1"/>
</dbReference>
<evidence type="ECO:0000256" key="1">
    <source>
        <dbReference type="ARBA" id="ARBA00004571"/>
    </source>
</evidence>
<evidence type="ECO:0000256" key="9">
    <source>
        <dbReference type="ARBA" id="ARBA00023237"/>
    </source>
</evidence>
<comment type="similarity">
    <text evidence="2">Belongs to the porin LamB (TC 1.B.3) family.</text>
</comment>
<gene>
    <name evidence="11" type="ORF">BTO15_13590</name>
</gene>
<protein>
    <recommendedName>
        <fullName evidence="13">Maltoporin</fullName>
    </recommendedName>
</protein>
<evidence type="ECO:0000256" key="7">
    <source>
        <dbReference type="ARBA" id="ARBA00023114"/>
    </source>
</evidence>
<keyword evidence="6" id="KW-0406">Ion transport</keyword>
<reference evidence="11 12" key="1">
    <citation type="submission" date="2017-02" db="EMBL/GenBank/DDBJ databases">
        <title>Trade-off between light-utilization and light-protection in marine flavobacteria.</title>
        <authorList>
            <person name="Kumagai Y."/>
            <person name="Yoshizawa S."/>
            <person name="Kogure K."/>
            <person name="Iwasaki W."/>
        </authorList>
    </citation>
    <scope>NUCLEOTIDE SEQUENCE [LARGE SCALE GENOMIC DNA]</scope>
    <source>
        <strain evidence="11 12">KCTC 23670</strain>
    </source>
</reference>
<dbReference type="InterPro" id="IPR036998">
    <property type="entry name" value="Porin_LamB_sf"/>
</dbReference>
<keyword evidence="9" id="KW-0998">Cell outer membrane</keyword>
<feature type="transmembrane region" description="Helical" evidence="10">
    <location>
        <begin position="38"/>
        <end position="60"/>
    </location>
</feature>
<evidence type="ECO:0008006" key="13">
    <source>
        <dbReference type="Google" id="ProtNLM"/>
    </source>
</evidence>
<keyword evidence="10" id="KW-1133">Transmembrane helix</keyword>
<dbReference type="SUPFAM" id="SSF56935">
    <property type="entry name" value="Porins"/>
    <property type="match status" value="1"/>
</dbReference>
<organism evidence="11 12">
    <name type="scientific">Polaribacter sejongensis</name>
    <dbReference type="NCBI Taxonomy" id="985043"/>
    <lineage>
        <taxon>Bacteria</taxon>
        <taxon>Pseudomonadati</taxon>
        <taxon>Bacteroidota</taxon>
        <taxon>Flavobacteriia</taxon>
        <taxon>Flavobacteriales</taxon>
        <taxon>Flavobacteriaceae</taxon>
    </lineage>
</organism>
<dbReference type="Pfam" id="PF02264">
    <property type="entry name" value="LamB"/>
    <property type="match status" value="1"/>
</dbReference>
<evidence type="ECO:0000256" key="3">
    <source>
        <dbReference type="ARBA" id="ARBA00022448"/>
    </source>
</evidence>
<dbReference type="PANTHER" id="PTHR38762:SF1">
    <property type="entry name" value="CRYPTIC OUTER MEMBRANE PORIN BGLH-RELATED"/>
    <property type="match status" value="1"/>
</dbReference>
<keyword evidence="8 10" id="KW-0472">Membrane</keyword>
<evidence type="ECO:0000313" key="12">
    <source>
        <dbReference type="Proteomes" id="UP000232721"/>
    </source>
</evidence>
<evidence type="ECO:0000256" key="10">
    <source>
        <dbReference type="SAM" id="Phobius"/>
    </source>
</evidence>
<keyword evidence="12" id="KW-1185">Reference proteome</keyword>
<dbReference type="RefSeq" id="WP_208889191.1">
    <property type="nucleotide sequence ID" value="NZ_CP019336.1"/>
</dbReference>
<keyword evidence="5 10" id="KW-0812">Transmembrane</keyword>
<evidence type="ECO:0000256" key="6">
    <source>
        <dbReference type="ARBA" id="ARBA00023065"/>
    </source>
</evidence>
<keyword evidence="4" id="KW-1134">Transmembrane beta strand</keyword>
<dbReference type="EMBL" id="CP019336">
    <property type="protein sequence ID" value="AUC23062.1"/>
    <property type="molecule type" value="Genomic_DNA"/>
</dbReference>
<proteinExistence type="inferred from homology"/>
<name>A0ABN5F6D7_9FLAO</name>
<evidence type="ECO:0000256" key="4">
    <source>
        <dbReference type="ARBA" id="ARBA00022452"/>
    </source>
</evidence>
<sequence>MKYINLKYLKKKIYTLFNNVLVCVAQSNSFLFRVNKRILLSVFMLFMFSTTFNVEAQTIFEKGNHKFKTSGYLRTGVGRSEGGETQAHFQMPGAQNKYSLGNQADTYGELEFDYSYYFDEEKSKSLDVIWMSSIYEDFGTDTQMSFNKTEQLYVRANNFLGNGEVIWAGKRFYDRRAEHMLDRQWVNPGQRGWGFGVEKLIQKGTGEDIKFGIWAFQEKGKDVSFINGEEDDLRAYTADVRYVHLPISETLKMNVSLNYSYRAENEIMEYDAKHGFAVISWLDYEKKYITYTTALIFRQGASIPIHHWSGMSEKENPGNDNIVLNDIASSYFLEINNNFLYDDKETFAVNGILSAVMRDYGTKPYEYNSANPTNKTYLQGRDKMLYWLTAGARGMYYMSDHFKLHLELTHEYIKNEQLNVSGNLDKITFTPELSLKKGFYARPVLRPFVTYAFWSDDLKGLIGNTPNGAPFGNNTSGFTYGLQFEIWW</sequence>
<evidence type="ECO:0000256" key="2">
    <source>
        <dbReference type="ARBA" id="ARBA00007055"/>
    </source>
</evidence>
<dbReference type="InterPro" id="IPR003192">
    <property type="entry name" value="Porin_LamB"/>
</dbReference>
<comment type="subcellular location">
    <subcellularLocation>
        <location evidence="1">Cell outer membrane</location>
        <topology evidence="1">Multi-pass membrane protein</topology>
    </subcellularLocation>
</comment>
<evidence type="ECO:0000256" key="5">
    <source>
        <dbReference type="ARBA" id="ARBA00022692"/>
    </source>
</evidence>